<feature type="compositionally biased region" description="Basic and acidic residues" evidence="1">
    <location>
        <begin position="92"/>
        <end position="104"/>
    </location>
</feature>
<organism evidence="2 3">
    <name type="scientific">Lipingzhangella halophila</name>
    <dbReference type="NCBI Taxonomy" id="1783352"/>
    <lineage>
        <taxon>Bacteria</taxon>
        <taxon>Bacillati</taxon>
        <taxon>Actinomycetota</taxon>
        <taxon>Actinomycetes</taxon>
        <taxon>Streptosporangiales</taxon>
        <taxon>Nocardiopsidaceae</taxon>
        <taxon>Lipingzhangella</taxon>
    </lineage>
</organism>
<gene>
    <name evidence="2" type="ORF">F4561_003631</name>
</gene>
<dbReference type="AlphaFoldDB" id="A0A7W7RIW5"/>
<evidence type="ECO:0000313" key="3">
    <source>
        <dbReference type="Proteomes" id="UP000523007"/>
    </source>
</evidence>
<sequence>MPRRITLPCTASTVLALSVGAKGVVMRPEALCPVTRQAAAATPRAFRTRLTAGEKPARTRMATLACVYDAEPAARRPHDVIAPPGGYRGRRRTPEPHGRGDEPGLSRPFGEAAQVGVELSVNKGISEVGQDVGGEHGLVDTAWSPDDDQLAALTLHSVLLKAREPGEFSGPVGPVGRG</sequence>
<evidence type="ECO:0000313" key="2">
    <source>
        <dbReference type="EMBL" id="MBB4932811.1"/>
    </source>
</evidence>
<dbReference type="Proteomes" id="UP000523007">
    <property type="component" value="Unassembled WGS sequence"/>
</dbReference>
<reference evidence="2 3" key="1">
    <citation type="submission" date="2020-08" db="EMBL/GenBank/DDBJ databases">
        <title>Sequencing the genomes of 1000 actinobacteria strains.</title>
        <authorList>
            <person name="Klenk H.-P."/>
        </authorList>
    </citation>
    <scope>NUCLEOTIDE SEQUENCE [LARGE SCALE GENOMIC DNA]</scope>
    <source>
        <strain evidence="2 3">DSM 102030</strain>
    </source>
</reference>
<comment type="caution">
    <text evidence="2">The sequence shown here is derived from an EMBL/GenBank/DDBJ whole genome shotgun (WGS) entry which is preliminary data.</text>
</comment>
<proteinExistence type="predicted"/>
<accession>A0A7W7RIW5</accession>
<feature type="region of interest" description="Disordered" evidence="1">
    <location>
        <begin position="77"/>
        <end position="108"/>
    </location>
</feature>
<dbReference type="EMBL" id="JACHJT010000001">
    <property type="protein sequence ID" value="MBB4932811.1"/>
    <property type="molecule type" value="Genomic_DNA"/>
</dbReference>
<name>A0A7W7RIW5_9ACTN</name>
<dbReference type="RefSeq" id="WP_184580474.1">
    <property type="nucleotide sequence ID" value="NZ_JACHJT010000001.1"/>
</dbReference>
<keyword evidence="3" id="KW-1185">Reference proteome</keyword>
<protein>
    <submittedName>
        <fullName evidence="2">Uncharacterized protein</fullName>
    </submittedName>
</protein>
<evidence type="ECO:0000256" key="1">
    <source>
        <dbReference type="SAM" id="MobiDB-lite"/>
    </source>
</evidence>